<sequence length="73" mass="7816">DNPDFPEINTSAPPHRRPLDDLDKSAAIPAVLTAPLSRSSPSTPVGPRAFDGTGPRVIGRHTAHLPQPPRHLQ</sequence>
<dbReference type="RefSeq" id="WP_270686709.1">
    <property type="nucleotide sequence ID" value="NZ_JAQFWQ010000044.1"/>
</dbReference>
<keyword evidence="3" id="KW-1185">Reference proteome</keyword>
<reference evidence="2 3" key="1">
    <citation type="submission" date="2023-01" db="EMBL/GenBank/DDBJ databases">
        <title>Draft genome sequence of Nocardiopsis sp. RSe5-2 isolated from halophytes.</title>
        <authorList>
            <person name="Duangmal K."/>
            <person name="Chantavorakit T."/>
        </authorList>
    </citation>
    <scope>NUCLEOTIDE SEQUENCE [LARGE SCALE GENOMIC DNA]</scope>
    <source>
        <strain evidence="2 3">RSe5-2</strain>
    </source>
</reference>
<organism evidence="2 3">
    <name type="scientific">Nocardiopsis endophytica</name>
    <dbReference type="NCBI Taxonomy" id="3018445"/>
    <lineage>
        <taxon>Bacteria</taxon>
        <taxon>Bacillati</taxon>
        <taxon>Actinomycetota</taxon>
        <taxon>Actinomycetes</taxon>
        <taxon>Streptosporangiales</taxon>
        <taxon>Nocardiopsidaceae</taxon>
        <taxon>Nocardiopsis</taxon>
    </lineage>
</organism>
<proteinExistence type="predicted"/>
<comment type="caution">
    <text evidence="2">The sequence shown here is derived from an EMBL/GenBank/DDBJ whole genome shotgun (WGS) entry which is preliminary data.</text>
</comment>
<dbReference type="EMBL" id="JAQFWQ010000044">
    <property type="protein sequence ID" value="MDA2812223.1"/>
    <property type="molecule type" value="Genomic_DNA"/>
</dbReference>
<gene>
    <name evidence="2" type="ORF">O4J56_16380</name>
</gene>
<evidence type="ECO:0000313" key="2">
    <source>
        <dbReference type="EMBL" id="MDA2812223.1"/>
    </source>
</evidence>
<protein>
    <submittedName>
        <fullName evidence="2">Uncharacterized protein</fullName>
    </submittedName>
</protein>
<dbReference type="Proteomes" id="UP001527866">
    <property type="component" value="Unassembled WGS sequence"/>
</dbReference>
<accession>A0ABT4U5J0</accession>
<evidence type="ECO:0000256" key="1">
    <source>
        <dbReference type="SAM" id="MobiDB-lite"/>
    </source>
</evidence>
<feature type="non-terminal residue" evidence="2">
    <location>
        <position position="1"/>
    </location>
</feature>
<name>A0ABT4U5J0_9ACTN</name>
<feature type="region of interest" description="Disordered" evidence="1">
    <location>
        <begin position="1"/>
        <end position="73"/>
    </location>
</feature>
<evidence type="ECO:0000313" key="3">
    <source>
        <dbReference type="Proteomes" id="UP001527866"/>
    </source>
</evidence>